<dbReference type="InterPro" id="IPR036890">
    <property type="entry name" value="HATPase_C_sf"/>
</dbReference>
<evidence type="ECO:0000256" key="7">
    <source>
        <dbReference type="ARBA" id="ARBA00022777"/>
    </source>
</evidence>
<dbReference type="AlphaFoldDB" id="A0A3L7AF57"/>
<protein>
    <recommendedName>
        <fullName evidence="4">histidine kinase</fullName>
        <ecNumber evidence="4">2.7.13.3</ecNumber>
    </recommendedName>
</protein>
<reference evidence="13 14" key="1">
    <citation type="submission" date="2018-10" db="EMBL/GenBank/DDBJ databases">
        <authorList>
            <person name="Li J."/>
        </authorList>
    </citation>
    <scope>NUCLEOTIDE SEQUENCE [LARGE SCALE GENOMIC DNA]</scope>
    <source>
        <strain evidence="13 14">JCM 11654</strain>
    </source>
</reference>
<dbReference type="InterPro" id="IPR003594">
    <property type="entry name" value="HATPase_dom"/>
</dbReference>
<keyword evidence="11" id="KW-0812">Transmembrane</keyword>
<keyword evidence="9 11" id="KW-0472">Membrane</keyword>
<evidence type="ECO:0000256" key="2">
    <source>
        <dbReference type="ARBA" id="ARBA00001968"/>
    </source>
</evidence>
<evidence type="ECO:0000313" key="14">
    <source>
        <dbReference type="Proteomes" id="UP000269438"/>
    </source>
</evidence>
<dbReference type="CDD" id="cd00082">
    <property type="entry name" value="HisKA"/>
    <property type="match status" value="1"/>
</dbReference>
<dbReference type="SMART" id="SM00387">
    <property type="entry name" value="HATPase_c"/>
    <property type="match status" value="1"/>
</dbReference>
<dbReference type="Pfam" id="PF02518">
    <property type="entry name" value="HATPase_c"/>
    <property type="match status" value="1"/>
</dbReference>
<comment type="caution">
    <text evidence="13">The sequence shown here is derived from an EMBL/GenBank/DDBJ whole genome shotgun (WGS) entry which is preliminary data.</text>
</comment>
<dbReference type="OrthoDB" id="9757990at2"/>
<dbReference type="CDD" id="cd00075">
    <property type="entry name" value="HATPase"/>
    <property type="match status" value="1"/>
</dbReference>
<dbReference type="PROSITE" id="PS50109">
    <property type="entry name" value="HIS_KIN"/>
    <property type="match status" value="1"/>
</dbReference>
<dbReference type="EMBL" id="RCUY01000016">
    <property type="protein sequence ID" value="RLP78887.1"/>
    <property type="molecule type" value="Genomic_DNA"/>
</dbReference>
<comment type="subcellular location">
    <subcellularLocation>
        <location evidence="3">Cell membrane</location>
    </subcellularLocation>
</comment>
<feature type="transmembrane region" description="Helical" evidence="11">
    <location>
        <begin position="159"/>
        <end position="181"/>
    </location>
</feature>
<evidence type="ECO:0000259" key="12">
    <source>
        <dbReference type="PROSITE" id="PS50109"/>
    </source>
</evidence>
<feature type="transmembrane region" description="Helical" evidence="11">
    <location>
        <begin position="120"/>
        <end position="139"/>
    </location>
</feature>
<dbReference type="FunFam" id="1.10.287.130:FF:000001">
    <property type="entry name" value="Two-component sensor histidine kinase"/>
    <property type="match status" value="1"/>
</dbReference>
<dbReference type="GO" id="GO:0005886">
    <property type="term" value="C:plasma membrane"/>
    <property type="evidence" value="ECO:0007669"/>
    <property type="project" value="UniProtKB-SubCell"/>
</dbReference>
<dbReference type="InterPro" id="IPR004358">
    <property type="entry name" value="Sig_transdc_His_kin-like_C"/>
</dbReference>
<dbReference type="InterPro" id="IPR050736">
    <property type="entry name" value="Sensor_HK_Regulatory"/>
</dbReference>
<dbReference type="Proteomes" id="UP000269438">
    <property type="component" value="Unassembled WGS sequence"/>
</dbReference>
<evidence type="ECO:0000256" key="3">
    <source>
        <dbReference type="ARBA" id="ARBA00004236"/>
    </source>
</evidence>
<dbReference type="Gene3D" id="3.30.565.10">
    <property type="entry name" value="Histidine kinase-like ATPase, C-terminal domain"/>
    <property type="match status" value="1"/>
</dbReference>
<dbReference type="InterPro" id="IPR003661">
    <property type="entry name" value="HisK_dim/P_dom"/>
</dbReference>
<comment type="catalytic activity">
    <reaction evidence="1">
        <text>ATP + protein L-histidine = ADP + protein N-phospho-L-histidine.</text>
        <dbReference type="EC" id="2.7.13.3"/>
    </reaction>
</comment>
<keyword evidence="5" id="KW-0597">Phosphoprotein</keyword>
<feature type="domain" description="Histidine kinase" evidence="12">
    <location>
        <begin position="368"/>
        <end position="584"/>
    </location>
</feature>
<evidence type="ECO:0000256" key="11">
    <source>
        <dbReference type="SAM" id="Phobius"/>
    </source>
</evidence>
<dbReference type="FunFam" id="3.30.565.10:FF:000006">
    <property type="entry name" value="Sensor histidine kinase WalK"/>
    <property type="match status" value="1"/>
</dbReference>
<name>A0A3L7AF57_9MICO</name>
<evidence type="ECO:0000256" key="10">
    <source>
        <dbReference type="SAM" id="MobiDB-lite"/>
    </source>
</evidence>
<gene>
    <name evidence="13" type="ORF">D9V34_16920</name>
</gene>
<dbReference type="Pfam" id="PF00512">
    <property type="entry name" value="HisKA"/>
    <property type="match status" value="1"/>
</dbReference>
<dbReference type="GO" id="GO:0005509">
    <property type="term" value="F:calcium ion binding"/>
    <property type="evidence" value="ECO:0007669"/>
    <property type="project" value="UniProtKB-ARBA"/>
</dbReference>
<dbReference type="InterPro" id="IPR005467">
    <property type="entry name" value="His_kinase_dom"/>
</dbReference>
<dbReference type="SUPFAM" id="SSF55874">
    <property type="entry name" value="ATPase domain of HSP90 chaperone/DNA topoisomerase II/histidine kinase"/>
    <property type="match status" value="1"/>
</dbReference>
<evidence type="ECO:0000256" key="4">
    <source>
        <dbReference type="ARBA" id="ARBA00012438"/>
    </source>
</evidence>
<sequence length="592" mass="64551">MNDRRRGFPRRRSLYSRRMRAPKIPQPFAADPRSVRAGARPGTSPLTPSSLPEHNGPLTASSREREVFLAQLLLAVVVLIIVTASLLLDPEVLRSPVILTGVGLIFLATMMAAIGRWSSWPRWLIMVLPIVDIVAIVLIRNGDVALGAGLLLVFPVTWLAGYFGRTGAIVGPAFASLLLWVIAPEGPMGLHDLPRILLLPITLIFISTATYQNTRRNAAQRALLTRQSAMMTRSYDDARIQQGTLDTVLNAVPFAVVAYDAEGNRGHRNDAFRVLKLRYGSHSTAHAEGRLFGADRRTVPDATDLPLERLHRGEEFSDLILWLTSPLAPSIALAVSGRQLPEGGSVLVQRDITSELQALRSRDDLIASVSHELRTPLTSVIGYLDLVLDDDGLDEGTRKQIEIILGNSERMLAIVSDLLQAARDSDQAFVLTRGHCDLREIVGEAIASAEPAAMDRNVSLSISAPDTVPLNADGFRLRQVVDNLVSNALKYNRDGGTVTARIDTDESGVRLSIADTGLGMSDQDRARAFQRFYRADDMRISTIHGTGLGLAICRDIIDQHGGSIEVASELGIGTIVTVTLPQHSERIPENEL</sequence>
<evidence type="ECO:0000256" key="5">
    <source>
        <dbReference type="ARBA" id="ARBA00022553"/>
    </source>
</evidence>
<dbReference type="PANTHER" id="PTHR43711">
    <property type="entry name" value="TWO-COMPONENT HISTIDINE KINASE"/>
    <property type="match status" value="1"/>
</dbReference>
<keyword evidence="7" id="KW-0418">Kinase</keyword>
<dbReference type="SMART" id="SM00388">
    <property type="entry name" value="HisKA"/>
    <property type="match status" value="1"/>
</dbReference>
<feature type="region of interest" description="Disordered" evidence="10">
    <location>
        <begin position="1"/>
        <end position="57"/>
    </location>
</feature>
<evidence type="ECO:0000256" key="6">
    <source>
        <dbReference type="ARBA" id="ARBA00022679"/>
    </source>
</evidence>
<organism evidence="13 14">
    <name type="scientific">Mycetocola lacteus</name>
    <dbReference type="NCBI Taxonomy" id="76637"/>
    <lineage>
        <taxon>Bacteria</taxon>
        <taxon>Bacillati</taxon>
        <taxon>Actinomycetota</taxon>
        <taxon>Actinomycetes</taxon>
        <taxon>Micrococcales</taxon>
        <taxon>Microbacteriaceae</taxon>
        <taxon>Mycetocola</taxon>
    </lineage>
</organism>
<dbReference type="InterPro" id="IPR036097">
    <property type="entry name" value="HisK_dim/P_sf"/>
</dbReference>
<dbReference type="PANTHER" id="PTHR43711:SF1">
    <property type="entry name" value="HISTIDINE KINASE 1"/>
    <property type="match status" value="1"/>
</dbReference>
<dbReference type="PRINTS" id="PR00344">
    <property type="entry name" value="BCTRLSENSOR"/>
</dbReference>
<keyword evidence="8" id="KW-0902">Two-component regulatory system</keyword>
<feature type="compositionally biased region" description="Basic residues" evidence="10">
    <location>
        <begin position="7"/>
        <end position="21"/>
    </location>
</feature>
<keyword evidence="11" id="KW-1133">Transmembrane helix</keyword>
<dbReference type="SUPFAM" id="SSF47384">
    <property type="entry name" value="Homodimeric domain of signal transducing histidine kinase"/>
    <property type="match status" value="1"/>
</dbReference>
<proteinExistence type="predicted"/>
<accession>A0A3L7AF57</accession>
<feature type="transmembrane region" description="Helical" evidence="11">
    <location>
        <begin position="67"/>
        <end position="87"/>
    </location>
</feature>
<feature type="compositionally biased region" description="Low complexity" evidence="10">
    <location>
        <begin position="43"/>
        <end position="52"/>
    </location>
</feature>
<evidence type="ECO:0000256" key="8">
    <source>
        <dbReference type="ARBA" id="ARBA00023012"/>
    </source>
</evidence>
<evidence type="ECO:0000256" key="9">
    <source>
        <dbReference type="ARBA" id="ARBA00023136"/>
    </source>
</evidence>
<evidence type="ECO:0000256" key="1">
    <source>
        <dbReference type="ARBA" id="ARBA00000085"/>
    </source>
</evidence>
<feature type="transmembrane region" description="Helical" evidence="11">
    <location>
        <begin position="193"/>
        <end position="211"/>
    </location>
</feature>
<keyword evidence="14" id="KW-1185">Reference proteome</keyword>
<dbReference type="EC" id="2.7.13.3" evidence="4"/>
<evidence type="ECO:0000313" key="13">
    <source>
        <dbReference type="EMBL" id="RLP78887.1"/>
    </source>
</evidence>
<dbReference type="Gene3D" id="1.10.287.130">
    <property type="match status" value="1"/>
</dbReference>
<keyword evidence="6" id="KW-0808">Transferase</keyword>
<dbReference type="GO" id="GO:0000155">
    <property type="term" value="F:phosphorelay sensor kinase activity"/>
    <property type="evidence" value="ECO:0007669"/>
    <property type="project" value="InterPro"/>
</dbReference>
<comment type="cofactor">
    <cofactor evidence="2">
        <name>a divalent metal cation</name>
        <dbReference type="ChEBI" id="CHEBI:60240"/>
    </cofactor>
</comment>
<feature type="transmembrane region" description="Helical" evidence="11">
    <location>
        <begin position="93"/>
        <end position="113"/>
    </location>
</feature>